<dbReference type="InterPro" id="IPR000551">
    <property type="entry name" value="MerR-type_HTH_dom"/>
</dbReference>
<evidence type="ECO:0000259" key="1">
    <source>
        <dbReference type="Pfam" id="PF13411"/>
    </source>
</evidence>
<comment type="caution">
    <text evidence="2">The sequence shown here is derived from an EMBL/GenBank/DDBJ whole genome shotgun (WGS) entry which is preliminary data.</text>
</comment>
<proteinExistence type="predicted"/>
<dbReference type="InterPro" id="IPR009061">
    <property type="entry name" value="DNA-bd_dom_put_sf"/>
</dbReference>
<dbReference type="EMBL" id="BARW01001282">
    <property type="protein sequence ID" value="GAI72662.1"/>
    <property type="molecule type" value="Genomic_DNA"/>
</dbReference>
<dbReference type="Gene3D" id="1.10.1660.10">
    <property type="match status" value="1"/>
</dbReference>
<dbReference type="Pfam" id="PF13411">
    <property type="entry name" value="MerR_1"/>
    <property type="match status" value="1"/>
</dbReference>
<sequence>ERMSVNTKDRIEKGELVRLSGISLSDLHNWVARGLLPAYCGRYIQGGRGSVYYYPAQALKLAKDIKYWRNQGYTMPEVRKILSEGIEPKWPI</sequence>
<dbReference type="GO" id="GO:0003677">
    <property type="term" value="F:DNA binding"/>
    <property type="evidence" value="ECO:0007669"/>
    <property type="project" value="InterPro"/>
</dbReference>
<protein>
    <recommendedName>
        <fullName evidence="1">HTH merR-type domain-containing protein</fullName>
    </recommendedName>
</protein>
<dbReference type="SUPFAM" id="SSF46955">
    <property type="entry name" value="Putative DNA-binding domain"/>
    <property type="match status" value="1"/>
</dbReference>
<dbReference type="GO" id="GO:0006355">
    <property type="term" value="P:regulation of DNA-templated transcription"/>
    <property type="evidence" value="ECO:0007669"/>
    <property type="project" value="InterPro"/>
</dbReference>
<name>X1QVQ9_9ZZZZ</name>
<dbReference type="AlphaFoldDB" id="X1QVQ9"/>
<organism evidence="2">
    <name type="scientific">marine sediment metagenome</name>
    <dbReference type="NCBI Taxonomy" id="412755"/>
    <lineage>
        <taxon>unclassified sequences</taxon>
        <taxon>metagenomes</taxon>
        <taxon>ecological metagenomes</taxon>
    </lineage>
</organism>
<feature type="domain" description="HTH merR-type" evidence="1">
    <location>
        <begin position="14"/>
        <end position="84"/>
    </location>
</feature>
<feature type="non-terminal residue" evidence="2">
    <location>
        <position position="1"/>
    </location>
</feature>
<evidence type="ECO:0000313" key="2">
    <source>
        <dbReference type="EMBL" id="GAI72662.1"/>
    </source>
</evidence>
<reference evidence="2" key="1">
    <citation type="journal article" date="2014" name="Front. Microbiol.">
        <title>High frequency of phylogenetically diverse reductive dehalogenase-homologous genes in deep subseafloor sedimentary metagenomes.</title>
        <authorList>
            <person name="Kawai M."/>
            <person name="Futagami T."/>
            <person name="Toyoda A."/>
            <person name="Takaki Y."/>
            <person name="Nishi S."/>
            <person name="Hori S."/>
            <person name="Arai W."/>
            <person name="Tsubouchi T."/>
            <person name="Morono Y."/>
            <person name="Uchiyama I."/>
            <person name="Ito T."/>
            <person name="Fujiyama A."/>
            <person name="Inagaki F."/>
            <person name="Takami H."/>
        </authorList>
    </citation>
    <scope>NUCLEOTIDE SEQUENCE</scope>
    <source>
        <strain evidence="2">Expedition CK06-06</strain>
    </source>
</reference>
<gene>
    <name evidence="2" type="ORF">S12H4_04246</name>
</gene>
<accession>X1QVQ9</accession>